<evidence type="ECO:0000313" key="4">
    <source>
        <dbReference type="EMBL" id="CAB4794822.1"/>
    </source>
</evidence>
<dbReference type="EMBL" id="CAESAI010000002">
    <property type="protein sequence ID" value="CAB4330867.1"/>
    <property type="molecule type" value="Genomic_DNA"/>
</dbReference>
<proteinExistence type="predicted"/>
<dbReference type="Gene3D" id="3.40.50.12580">
    <property type="match status" value="1"/>
</dbReference>
<dbReference type="EMBL" id="CAFBPK010000004">
    <property type="protein sequence ID" value="CAB5013049.1"/>
    <property type="molecule type" value="Genomic_DNA"/>
</dbReference>
<evidence type="ECO:0000313" key="3">
    <source>
        <dbReference type="EMBL" id="CAB4705015.1"/>
    </source>
</evidence>
<evidence type="ECO:0000313" key="2">
    <source>
        <dbReference type="EMBL" id="CAB4338856.1"/>
    </source>
</evidence>
<dbReference type="EMBL" id="CAFAAO010000002">
    <property type="protein sequence ID" value="CAB4794822.1"/>
    <property type="molecule type" value="Genomic_DNA"/>
</dbReference>
<evidence type="ECO:0000313" key="6">
    <source>
        <dbReference type="EMBL" id="CAB5054745.1"/>
    </source>
</evidence>
<dbReference type="EMBL" id="CAESAD010000004">
    <property type="protein sequence ID" value="CAB4338856.1"/>
    <property type="molecule type" value="Genomic_DNA"/>
</dbReference>
<dbReference type="Gene3D" id="3.40.50.11820">
    <property type="match status" value="1"/>
</dbReference>
<evidence type="ECO:0000313" key="5">
    <source>
        <dbReference type="EMBL" id="CAB5013049.1"/>
    </source>
</evidence>
<dbReference type="InterPro" id="IPR043149">
    <property type="entry name" value="TagF_N"/>
</dbReference>
<accession>A0A6J5ZBP6</accession>
<dbReference type="AlphaFoldDB" id="A0A6J5ZBP6"/>
<protein>
    <submittedName>
        <fullName evidence="2">Unannotated protein</fullName>
    </submittedName>
</protein>
<dbReference type="EMBL" id="CAFBQG010000191">
    <property type="protein sequence ID" value="CAB5054745.1"/>
    <property type="molecule type" value="Genomic_DNA"/>
</dbReference>
<gene>
    <name evidence="3" type="ORF">UFOPK2648_00535</name>
    <name evidence="4" type="ORF">UFOPK3037_00201</name>
    <name evidence="1" type="ORF">UFOPK3406_00171</name>
    <name evidence="2" type="ORF">UFOPK3925_00806</name>
    <name evidence="5" type="ORF">UFOPK4097_00442</name>
    <name evidence="6" type="ORF">UFOPK4301_01248</name>
</gene>
<evidence type="ECO:0000313" key="1">
    <source>
        <dbReference type="EMBL" id="CAB4330867.1"/>
    </source>
</evidence>
<dbReference type="EMBL" id="CAEZYC010000020">
    <property type="protein sequence ID" value="CAB4705015.1"/>
    <property type="molecule type" value="Genomic_DNA"/>
</dbReference>
<reference evidence="2" key="1">
    <citation type="submission" date="2020-05" db="EMBL/GenBank/DDBJ databases">
        <authorList>
            <person name="Chiriac C."/>
            <person name="Salcher M."/>
            <person name="Ghai R."/>
            <person name="Kavagutti S V."/>
        </authorList>
    </citation>
    <scope>NUCLEOTIDE SEQUENCE</scope>
</reference>
<sequence length="402" mass="45014">MGSLSKEFRKIQMVVFDRFMRSSRNPDEARLLAEASNTIPKDRRVVIVDSDLAYGNARAIALDLNKVLDEDELLFLAHDKEGLDWAKSQGLQSAVFNSKSVPSSAELWDKLIRAKVSVYDTHNWWRTNDQLLQRSLLEGSYKIQLWHGATGPVGKVFGLERLDTAKSFWHFTAVATSSVGFDALVNEPNQAEYRRTRSILAKQSLYDVEYRLVDELSNGSWSPPIQKKILVAPTYSESKTGEIALTAWIAKLVVIANRNNWEVDIALHPGAKPKLHGKIKQATGIKPNSSTVSTNSLRNYSAVVTDFSGIAHDSLMLGIPTVSVLIDYENYQLMCPAIEDEKQLEIAYIVREINELEVQVTNAVISDSMMESRVHYINEIVQQIGALPGVNTREAIMVALDH</sequence>
<organism evidence="2">
    <name type="scientific">freshwater metagenome</name>
    <dbReference type="NCBI Taxonomy" id="449393"/>
    <lineage>
        <taxon>unclassified sequences</taxon>
        <taxon>metagenomes</taxon>
        <taxon>ecological metagenomes</taxon>
    </lineage>
</organism>
<name>A0A6J5ZBP6_9ZZZZ</name>
<dbReference type="InterPro" id="IPR043148">
    <property type="entry name" value="TagF_C"/>
</dbReference>